<evidence type="ECO:0000259" key="11">
    <source>
        <dbReference type="SMART" id="SM00656"/>
    </source>
</evidence>
<keyword evidence="9" id="KW-0624">Polysaccharide degradation</keyword>
<dbReference type="InterPro" id="IPR012334">
    <property type="entry name" value="Pectin_lyas_fold"/>
</dbReference>
<keyword evidence="5 9" id="KW-0964">Secreted</keyword>
<protein>
    <recommendedName>
        <fullName evidence="4">pectate lyase</fullName>
        <ecNumber evidence="4">4.2.2.2</ecNumber>
    </recommendedName>
</protein>
<dbReference type="Pfam" id="PF00544">
    <property type="entry name" value="Pectate_lyase_4"/>
    <property type="match status" value="1"/>
</dbReference>
<dbReference type="PANTHER" id="PTHR31683:SF18">
    <property type="entry name" value="PECTATE LYASE 21-RELATED"/>
    <property type="match status" value="1"/>
</dbReference>
<evidence type="ECO:0000256" key="7">
    <source>
        <dbReference type="ARBA" id="ARBA00022729"/>
    </source>
</evidence>
<evidence type="ECO:0000313" key="12">
    <source>
        <dbReference type="EMBL" id="CUA68640.1"/>
    </source>
</evidence>
<dbReference type="EMBL" id="CYGV01000496">
    <property type="protein sequence ID" value="CUA68640.1"/>
    <property type="molecule type" value="Genomic_DNA"/>
</dbReference>
<dbReference type="FunFam" id="2.160.20.10:FF:000036">
    <property type="entry name" value="Pectate lyase A"/>
    <property type="match status" value="1"/>
</dbReference>
<dbReference type="AlphaFoldDB" id="A0A0K6FQU0"/>
<dbReference type="GO" id="GO:0046872">
    <property type="term" value="F:metal ion binding"/>
    <property type="evidence" value="ECO:0007669"/>
    <property type="project" value="UniProtKB-KW"/>
</dbReference>
<reference evidence="12 13" key="1">
    <citation type="submission" date="2015-07" db="EMBL/GenBank/DDBJ databases">
        <authorList>
            <person name="Noorani M."/>
        </authorList>
    </citation>
    <scope>NUCLEOTIDE SEQUENCE [LARGE SCALE GENOMIC DNA]</scope>
    <source>
        <strain evidence="12">BBA 69670</strain>
    </source>
</reference>
<feature type="chain" id="PRO_5005502434" description="pectate lyase" evidence="10">
    <location>
        <begin position="21"/>
        <end position="315"/>
    </location>
</feature>
<comment type="similarity">
    <text evidence="3 9">Belongs to the polysaccharide lyase 1 family.</text>
</comment>
<dbReference type="InterPro" id="IPR045032">
    <property type="entry name" value="PEL"/>
</dbReference>
<dbReference type="Gene3D" id="2.160.20.10">
    <property type="entry name" value="Single-stranded right-handed beta-helix, Pectin lyase-like"/>
    <property type="match status" value="1"/>
</dbReference>
<evidence type="ECO:0000256" key="4">
    <source>
        <dbReference type="ARBA" id="ARBA00012272"/>
    </source>
</evidence>
<dbReference type="GO" id="GO:0000272">
    <property type="term" value="P:polysaccharide catabolic process"/>
    <property type="evidence" value="ECO:0007669"/>
    <property type="project" value="UniProtKB-KW"/>
</dbReference>
<keyword evidence="13" id="KW-1185">Reference proteome</keyword>
<sequence length="315" mass="33067">MRFSVVSVSVLAALAQLVSAVPTLERRASATEKPTIGYAAQGGTTGGIGGTTVTVTSLAALTSAVADDKAKIVYVSGTISGNTVVKVGSNTSILGKSGASLVGVGLRVNKKNNVIIRNLKISKVLASAGDAIGIQEASKVWIDHLDLSSDRDHDKDFYDGLLDVTHGSTYVSITNSHLHDHFKASLVGHSDNNESEDKKITVTYALNKFSNLNSRMPSFRFGTGHLFNNYFVDSNDGINTRLGAQLLVENNVWEGVKKPLYATDNGFAVARGNDFGGASNSAPAGTFSKAPYDYTLLEAGKVKSSVSSAGATLSF</sequence>
<feature type="signal peptide" evidence="10">
    <location>
        <begin position="1"/>
        <end position="20"/>
    </location>
</feature>
<evidence type="ECO:0000256" key="3">
    <source>
        <dbReference type="ARBA" id="ARBA00010980"/>
    </source>
</evidence>
<keyword evidence="6" id="KW-0479">Metal-binding</keyword>
<dbReference type="InterPro" id="IPR002022">
    <property type="entry name" value="Pec_lyase"/>
</dbReference>
<evidence type="ECO:0000256" key="9">
    <source>
        <dbReference type="RuleBase" id="RU361173"/>
    </source>
</evidence>
<keyword evidence="9" id="KW-0119">Carbohydrate metabolism</keyword>
<organism evidence="12 13">
    <name type="scientific">Rhizoctonia solani</name>
    <dbReference type="NCBI Taxonomy" id="456999"/>
    <lineage>
        <taxon>Eukaryota</taxon>
        <taxon>Fungi</taxon>
        <taxon>Dikarya</taxon>
        <taxon>Basidiomycota</taxon>
        <taxon>Agaricomycotina</taxon>
        <taxon>Agaricomycetes</taxon>
        <taxon>Cantharellales</taxon>
        <taxon>Ceratobasidiaceae</taxon>
        <taxon>Rhizoctonia</taxon>
    </lineage>
</organism>
<dbReference type="EC" id="4.2.2.2" evidence="4"/>
<evidence type="ECO:0000256" key="6">
    <source>
        <dbReference type="ARBA" id="ARBA00022723"/>
    </source>
</evidence>
<gene>
    <name evidence="12" type="primary">plyA</name>
    <name evidence="12" type="ORF">RSOLAG22IIIB_13783</name>
</gene>
<evidence type="ECO:0000256" key="1">
    <source>
        <dbReference type="ARBA" id="ARBA00000695"/>
    </source>
</evidence>
<feature type="domain" description="Pectate lyase" evidence="11">
    <location>
        <begin position="48"/>
        <end position="259"/>
    </location>
</feature>
<comment type="catalytic activity">
    <reaction evidence="1">
        <text>Eliminative cleavage of (1-&gt;4)-alpha-D-galacturonan to give oligosaccharides with 4-deoxy-alpha-D-galact-4-enuronosyl groups at their non-reducing ends.</text>
        <dbReference type="EC" id="4.2.2.2"/>
    </reaction>
</comment>
<evidence type="ECO:0000313" key="13">
    <source>
        <dbReference type="Proteomes" id="UP000044841"/>
    </source>
</evidence>
<evidence type="ECO:0000256" key="5">
    <source>
        <dbReference type="ARBA" id="ARBA00022525"/>
    </source>
</evidence>
<keyword evidence="7 10" id="KW-0732">Signal</keyword>
<name>A0A0K6FQU0_9AGAM</name>
<dbReference type="InterPro" id="IPR011050">
    <property type="entry name" value="Pectin_lyase_fold/virulence"/>
</dbReference>
<dbReference type="SMART" id="SM00656">
    <property type="entry name" value="Amb_all"/>
    <property type="match status" value="1"/>
</dbReference>
<dbReference type="SUPFAM" id="SSF51126">
    <property type="entry name" value="Pectin lyase-like"/>
    <property type="match status" value="1"/>
</dbReference>
<dbReference type="GO" id="GO:0005576">
    <property type="term" value="C:extracellular region"/>
    <property type="evidence" value="ECO:0007669"/>
    <property type="project" value="UniProtKB-SubCell"/>
</dbReference>
<evidence type="ECO:0000256" key="2">
    <source>
        <dbReference type="ARBA" id="ARBA00004613"/>
    </source>
</evidence>
<dbReference type="Proteomes" id="UP000044841">
    <property type="component" value="Unassembled WGS sequence"/>
</dbReference>
<evidence type="ECO:0000256" key="10">
    <source>
        <dbReference type="SAM" id="SignalP"/>
    </source>
</evidence>
<evidence type="ECO:0000256" key="8">
    <source>
        <dbReference type="ARBA" id="ARBA00023239"/>
    </source>
</evidence>
<keyword evidence="8 9" id="KW-0456">Lyase</keyword>
<accession>A0A0K6FQU0</accession>
<proteinExistence type="inferred from homology"/>
<dbReference type="PANTHER" id="PTHR31683">
    <property type="entry name" value="PECTATE LYASE 18-RELATED"/>
    <property type="match status" value="1"/>
</dbReference>
<comment type="subcellular location">
    <subcellularLocation>
        <location evidence="2 9">Secreted</location>
    </subcellularLocation>
</comment>
<dbReference type="GO" id="GO:0030570">
    <property type="term" value="F:pectate lyase activity"/>
    <property type="evidence" value="ECO:0007669"/>
    <property type="project" value="UniProtKB-EC"/>
</dbReference>